<protein>
    <submittedName>
        <fullName evidence="1">Uncharacterized protein</fullName>
    </submittedName>
</protein>
<evidence type="ECO:0000313" key="2">
    <source>
        <dbReference type="Proteomes" id="UP000831701"/>
    </source>
</evidence>
<accession>A0ACB8XAV2</accession>
<keyword evidence="2" id="KW-1185">Reference proteome</keyword>
<sequence length="70" mass="8076">MQGFANFYRWFIRKYSQVAAPHAALISLSHLFLWTPEADKVFGQLKRFFTAAPVLTQPDLTMQFVIKVDA</sequence>
<evidence type="ECO:0000313" key="1">
    <source>
        <dbReference type="EMBL" id="KAI3377253.1"/>
    </source>
</evidence>
<comment type="caution">
    <text evidence="1">The sequence shown here is derived from an EMBL/GenBank/DDBJ whole genome shotgun (WGS) entry which is preliminary data.</text>
</comment>
<dbReference type="Proteomes" id="UP000831701">
    <property type="component" value="Chromosome 1"/>
</dbReference>
<dbReference type="EMBL" id="CM041531">
    <property type="protein sequence ID" value="KAI3377253.1"/>
    <property type="molecule type" value="Genomic_DNA"/>
</dbReference>
<gene>
    <name evidence="1" type="ORF">L3Q82_009157</name>
</gene>
<name>A0ACB8XAV2_9TELE</name>
<proteinExistence type="predicted"/>
<reference evidence="1" key="1">
    <citation type="submission" date="2022-04" db="EMBL/GenBank/DDBJ databases">
        <title>Jade perch genome.</title>
        <authorList>
            <person name="Chao B."/>
        </authorList>
    </citation>
    <scope>NUCLEOTIDE SEQUENCE</scope>
    <source>
        <strain evidence="1">CB-2022</strain>
    </source>
</reference>
<organism evidence="1 2">
    <name type="scientific">Scortum barcoo</name>
    <name type="common">barcoo grunter</name>
    <dbReference type="NCBI Taxonomy" id="214431"/>
    <lineage>
        <taxon>Eukaryota</taxon>
        <taxon>Metazoa</taxon>
        <taxon>Chordata</taxon>
        <taxon>Craniata</taxon>
        <taxon>Vertebrata</taxon>
        <taxon>Euteleostomi</taxon>
        <taxon>Actinopterygii</taxon>
        <taxon>Neopterygii</taxon>
        <taxon>Teleostei</taxon>
        <taxon>Neoteleostei</taxon>
        <taxon>Acanthomorphata</taxon>
        <taxon>Eupercaria</taxon>
        <taxon>Centrarchiformes</taxon>
        <taxon>Terapontoidei</taxon>
        <taxon>Terapontidae</taxon>
        <taxon>Scortum</taxon>
    </lineage>
</organism>